<sequence length="391" mass="43215">MSISDFSPWPAFTGEEAEVVSQVLLSNRVNYWTGEEGRHFEREFAKFAGTRYAVAVSNGTTALDLAFRGLGIGPGDEVIVTPRTFMASVSTIVTAGATPVFADVDRDSQNISAATVAPLITSRTRAIVAVHLAGWPCEMGDLMALADAHGLAVVEDCAQAHGATWHGRSVGGIGHVGAWSFCQDKIMTTGGEGGMVTTSDEALWRKMWSYKDHGKSWEAVYDREHPPGFRWLHDSFGTNWRLTEMQSAIGRLQLRRMPEWTRRRRANRERILEVARRCPGLRAPQPPAHLGHAAYKAYVFLEPSALRDDWDRERIIDDIQSHGVPCLAGSCSEVYREHAFEGTGWRPPRPLPVAQELGQTSLMFLVHPTLGDKEIALTCDVLEETMEKATA</sequence>
<evidence type="ECO:0000256" key="4">
    <source>
        <dbReference type="PIRSR" id="PIRSR000390-2"/>
    </source>
</evidence>
<comment type="caution">
    <text evidence="6">The sequence shown here is derived from an EMBL/GenBank/DDBJ whole genome shotgun (WGS) entry which is preliminary data.</text>
</comment>
<evidence type="ECO:0000256" key="2">
    <source>
        <dbReference type="ARBA" id="ARBA00037999"/>
    </source>
</evidence>
<organism evidence="6 7">
    <name type="scientific">Halomonas organivorans</name>
    <dbReference type="NCBI Taxonomy" id="257772"/>
    <lineage>
        <taxon>Bacteria</taxon>
        <taxon>Pseudomonadati</taxon>
        <taxon>Pseudomonadota</taxon>
        <taxon>Gammaproteobacteria</taxon>
        <taxon>Oceanospirillales</taxon>
        <taxon>Halomonadaceae</taxon>
        <taxon>Halomonas</taxon>
    </lineage>
</organism>
<dbReference type="PANTHER" id="PTHR30244:SF34">
    <property type="entry name" value="DTDP-4-AMINO-4,6-DIDEOXYGALACTOSE TRANSAMINASE"/>
    <property type="match status" value="1"/>
</dbReference>
<keyword evidence="1 4" id="KW-0663">Pyridoxal phosphate</keyword>
<dbReference type="InterPro" id="IPR015421">
    <property type="entry name" value="PyrdxlP-dep_Trfase_major"/>
</dbReference>
<dbReference type="GO" id="GO:0000271">
    <property type="term" value="P:polysaccharide biosynthetic process"/>
    <property type="evidence" value="ECO:0007669"/>
    <property type="project" value="TreeGrafter"/>
</dbReference>
<reference evidence="6 7" key="1">
    <citation type="submission" date="2020-08" db="EMBL/GenBank/DDBJ databases">
        <title>Genomic Encyclopedia of Type Strains, Phase III (KMG-III): the genomes of soil and plant-associated and newly described type strains.</title>
        <authorList>
            <person name="Whitman W."/>
        </authorList>
    </citation>
    <scope>NUCLEOTIDE SEQUENCE [LARGE SCALE GENOMIC DNA]</scope>
    <source>
        <strain evidence="6 7">CECT 5995</strain>
    </source>
</reference>
<dbReference type="GO" id="GO:0030170">
    <property type="term" value="F:pyridoxal phosphate binding"/>
    <property type="evidence" value="ECO:0007669"/>
    <property type="project" value="TreeGrafter"/>
</dbReference>
<feature type="active site" description="Proton acceptor" evidence="3">
    <location>
        <position position="185"/>
    </location>
</feature>
<dbReference type="Gene3D" id="3.90.1150.10">
    <property type="entry name" value="Aspartate Aminotransferase, domain 1"/>
    <property type="match status" value="1"/>
</dbReference>
<proteinExistence type="inferred from homology"/>
<feature type="modified residue" description="N6-(pyridoxal phosphate)lysine" evidence="4">
    <location>
        <position position="185"/>
    </location>
</feature>
<dbReference type="InterPro" id="IPR000653">
    <property type="entry name" value="DegT/StrS_aminotransferase"/>
</dbReference>
<dbReference type="PIRSF" id="PIRSF000390">
    <property type="entry name" value="PLP_StrS"/>
    <property type="match status" value="1"/>
</dbReference>
<evidence type="ECO:0000313" key="6">
    <source>
        <dbReference type="EMBL" id="MBB3140049.1"/>
    </source>
</evidence>
<dbReference type="Gene3D" id="3.40.640.10">
    <property type="entry name" value="Type I PLP-dependent aspartate aminotransferase-like (Major domain)"/>
    <property type="match status" value="1"/>
</dbReference>
<evidence type="ECO:0000256" key="5">
    <source>
        <dbReference type="RuleBase" id="RU004508"/>
    </source>
</evidence>
<dbReference type="InterPro" id="IPR015424">
    <property type="entry name" value="PyrdxlP-dep_Trfase"/>
</dbReference>
<evidence type="ECO:0000256" key="3">
    <source>
        <dbReference type="PIRSR" id="PIRSR000390-1"/>
    </source>
</evidence>
<dbReference type="CDD" id="cd00616">
    <property type="entry name" value="AHBA_syn"/>
    <property type="match status" value="1"/>
</dbReference>
<gene>
    <name evidence="6" type="ORF">FHR96_000901</name>
</gene>
<dbReference type="Pfam" id="PF01041">
    <property type="entry name" value="DegT_DnrJ_EryC1"/>
    <property type="match status" value="1"/>
</dbReference>
<dbReference type="EMBL" id="JACHXM010000003">
    <property type="protein sequence ID" value="MBB3140049.1"/>
    <property type="molecule type" value="Genomic_DNA"/>
</dbReference>
<dbReference type="RefSeq" id="WP_183386473.1">
    <property type="nucleotide sequence ID" value="NZ_JACHXM010000003.1"/>
</dbReference>
<dbReference type="GO" id="GO:0008483">
    <property type="term" value="F:transaminase activity"/>
    <property type="evidence" value="ECO:0007669"/>
    <property type="project" value="TreeGrafter"/>
</dbReference>
<name>A0A7W5BWC8_9GAMM</name>
<dbReference type="InterPro" id="IPR015422">
    <property type="entry name" value="PyrdxlP-dep_Trfase_small"/>
</dbReference>
<evidence type="ECO:0000313" key="7">
    <source>
        <dbReference type="Proteomes" id="UP000525987"/>
    </source>
</evidence>
<evidence type="ECO:0000256" key="1">
    <source>
        <dbReference type="ARBA" id="ARBA00022898"/>
    </source>
</evidence>
<dbReference type="AlphaFoldDB" id="A0A7W5BWC8"/>
<keyword evidence="7" id="KW-1185">Reference proteome</keyword>
<accession>A0A7W5BWC8</accession>
<dbReference type="SUPFAM" id="SSF53383">
    <property type="entry name" value="PLP-dependent transferases"/>
    <property type="match status" value="1"/>
</dbReference>
<protein>
    <submittedName>
        <fullName evidence="6">dTDP-4-amino-4,6-dideoxygalactose transaminase</fullName>
    </submittedName>
</protein>
<comment type="similarity">
    <text evidence="2 5">Belongs to the DegT/DnrJ/EryC1 family.</text>
</comment>
<dbReference type="Proteomes" id="UP000525987">
    <property type="component" value="Unassembled WGS sequence"/>
</dbReference>
<dbReference type="PANTHER" id="PTHR30244">
    <property type="entry name" value="TRANSAMINASE"/>
    <property type="match status" value="1"/>
</dbReference>